<keyword evidence="7" id="KW-0653">Protein transport</keyword>
<keyword evidence="5" id="KW-0997">Cell inner membrane</keyword>
<dbReference type="KEGG" id="ddu:GF1_21660"/>
<gene>
    <name evidence="12" type="ORF">GF1_21660</name>
</gene>
<evidence type="ECO:0000256" key="7">
    <source>
        <dbReference type="ARBA" id="ARBA00022927"/>
    </source>
</evidence>
<dbReference type="Gene3D" id="3.30.1490.300">
    <property type="match status" value="1"/>
</dbReference>
<accession>A0A915XJ11</accession>
<comment type="subcellular location">
    <subcellularLocation>
        <location evidence="1">Cell inner membrane</location>
    </subcellularLocation>
</comment>
<dbReference type="Pfam" id="PF12693">
    <property type="entry name" value="GspL_C"/>
    <property type="match status" value="1"/>
</dbReference>
<protein>
    <recommendedName>
        <fullName evidence="11">GspL periplasmic domain-containing protein</fullName>
    </recommendedName>
</protein>
<dbReference type="RefSeq" id="WP_267926539.1">
    <property type="nucleotide sequence ID" value="NZ_AP024233.1"/>
</dbReference>
<dbReference type="GO" id="GO:0015628">
    <property type="term" value="P:protein secretion by the type II secretion system"/>
    <property type="evidence" value="ECO:0007669"/>
    <property type="project" value="InterPro"/>
</dbReference>
<dbReference type="Gene3D" id="3.30.420.40">
    <property type="match status" value="2"/>
</dbReference>
<keyword evidence="9 10" id="KW-0472">Membrane</keyword>
<evidence type="ECO:0000256" key="10">
    <source>
        <dbReference type="SAM" id="Phobius"/>
    </source>
</evidence>
<evidence type="ECO:0000256" key="9">
    <source>
        <dbReference type="ARBA" id="ARBA00023136"/>
    </source>
</evidence>
<dbReference type="PANTHER" id="PTHR32432:SF3">
    <property type="entry name" value="ETHANOLAMINE UTILIZATION PROTEIN EUTJ"/>
    <property type="match status" value="1"/>
</dbReference>
<proteinExistence type="inferred from homology"/>
<comment type="similarity">
    <text evidence="2">Belongs to the GSP L family.</text>
</comment>
<evidence type="ECO:0000256" key="5">
    <source>
        <dbReference type="ARBA" id="ARBA00022519"/>
    </source>
</evidence>
<dbReference type="PANTHER" id="PTHR32432">
    <property type="entry name" value="CELL DIVISION PROTEIN FTSA-RELATED"/>
    <property type="match status" value="1"/>
</dbReference>
<dbReference type="GO" id="GO:0009276">
    <property type="term" value="C:Gram-negative-bacterium-type cell wall"/>
    <property type="evidence" value="ECO:0007669"/>
    <property type="project" value="InterPro"/>
</dbReference>
<keyword evidence="8 10" id="KW-1133">Transmembrane helix</keyword>
<evidence type="ECO:0000259" key="11">
    <source>
        <dbReference type="Pfam" id="PF12693"/>
    </source>
</evidence>
<dbReference type="GO" id="GO:0005886">
    <property type="term" value="C:plasma membrane"/>
    <property type="evidence" value="ECO:0007669"/>
    <property type="project" value="UniProtKB-SubCell"/>
</dbReference>
<evidence type="ECO:0000313" key="12">
    <source>
        <dbReference type="EMBL" id="BCO09790.1"/>
    </source>
</evidence>
<dbReference type="EMBL" id="AP024233">
    <property type="protein sequence ID" value="BCO09790.1"/>
    <property type="molecule type" value="Genomic_DNA"/>
</dbReference>
<sequence length="519" mass="56755">MAKRVLGLDVHDDMVHVAVMEQRGGKIRILQAAAVPLQGEDLAGALTQVGLEKARSRCAVVSAVSPGSCSLRNLFLPFQEQDRIAQVLPLELEEHLLLPPESQVIDFLQTGRRDSGSELLVAALEKQFLQTHLEALQGQGLDPHTVTLHGFALAHQLCQAGLDEDFLLLDLGLYSTTLVLCCGGQVVFLRHIPSGNKLFSGTVMAIEGAEVAVEDEQEVRACVEQMCTGVERSLAWYGTENQATCTPGRILLSGRLAAVDCVVEAVASCFALPAQRCELAALMGAELSADVEDSWRPGCHDHVLALFAGAGKKYPLNFRRQEFAPRRQLLGSRLQKIAAGLVAVALAGVAGFMYLTEYRRLQATYERLDREMRAIYHQTFPEDTRIVDPYLQMQVKLREVQSPATVPAFSAEKRVLRILADISGRIPETITFHVSRMVIDQETVRIKGVTNAFNNVDAIKNRLGSSPLYDQVEILAATVEKDSGMVRFDIRLTLRSTFPPAPSVAVNLGLPGNTPGRAE</sequence>
<reference evidence="12" key="1">
    <citation type="submission" date="2020-12" db="EMBL/GenBank/DDBJ databases">
        <title>Desulfobium dissulfuricans gen. nov., sp. nov., a novel mesophilic, sulfate-reducing bacterium isolated from a deep-sea hydrothermal vent.</title>
        <authorList>
            <person name="Hashimoto Y."/>
            <person name="Tame A."/>
            <person name="Sawayama S."/>
            <person name="Miyazaki J."/>
            <person name="Takai K."/>
            <person name="Nakagawa S."/>
        </authorList>
    </citation>
    <scope>NUCLEOTIDE SEQUENCE</scope>
    <source>
        <strain evidence="12">GF1</strain>
    </source>
</reference>
<dbReference type="InterPro" id="IPR050696">
    <property type="entry name" value="FtsA/MreB"/>
</dbReference>
<evidence type="ECO:0000256" key="2">
    <source>
        <dbReference type="ARBA" id="ARBA00005318"/>
    </source>
</evidence>
<dbReference type="GO" id="GO:0015627">
    <property type="term" value="C:type II protein secretion system complex"/>
    <property type="evidence" value="ECO:0007669"/>
    <property type="project" value="InterPro"/>
</dbReference>
<keyword evidence="13" id="KW-1185">Reference proteome</keyword>
<dbReference type="InterPro" id="IPR043129">
    <property type="entry name" value="ATPase_NBD"/>
</dbReference>
<evidence type="ECO:0000256" key="4">
    <source>
        <dbReference type="ARBA" id="ARBA00022475"/>
    </source>
</evidence>
<feature type="transmembrane region" description="Helical" evidence="10">
    <location>
        <begin position="337"/>
        <end position="355"/>
    </location>
</feature>
<keyword evidence="6 10" id="KW-0812">Transmembrane</keyword>
<evidence type="ECO:0000256" key="6">
    <source>
        <dbReference type="ARBA" id="ARBA00022692"/>
    </source>
</evidence>
<evidence type="ECO:0000313" key="13">
    <source>
        <dbReference type="Proteomes" id="UP001063350"/>
    </source>
</evidence>
<name>A0A915XJ11_9BACT</name>
<dbReference type="Proteomes" id="UP001063350">
    <property type="component" value="Chromosome"/>
</dbReference>
<evidence type="ECO:0000256" key="8">
    <source>
        <dbReference type="ARBA" id="ARBA00022989"/>
    </source>
</evidence>
<organism evidence="12 13">
    <name type="scientific">Desulfolithobacter dissulfuricans</name>
    <dbReference type="NCBI Taxonomy" id="2795293"/>
    <lineage>
        <taxon>Bacteria</taxon>
        <taxon>Pseudomonadati</taxon>
        <taxon>Thermodesulfobacteriota</taxon>
        <taxon>Desulfobulbia</taxon>
        <taxon>Desulfobulbales</taxon>
        <taxon>Desulfobulbaceae</taxon>
        <taxon>Desulfolithobacter</taxon>
    </lineage>
</organism>
<dbReference type="NCBIfam" id="TIGR01709">
    <property type="entry name" value="typeII_sec_gspL"/>
    <property type="match status" value="1"/>
</dbReference>
<dbReference type="AlphaFoldDB" id="A0A915XJ11"/>
<dbReference type="InterPro" id="IPR007812">
    <property type="entry name" value="T2SS_protein-GspL"/>
</dbReference>
<evidence type="ECO:0000256" key="1">
    <source>
        <dbReference type="ARBA" id="ARBA00004533"/>
    </source>
</evidence>
<keyword evidence="3" id="KW-0813">Transport</keyword>
<keyword evidence="4" id="KW-1003">Cell membrane</keyword>
<evidence type="ECO:0000256" key="3">
    <source>
        <dbReference type="ARBA" id="ARBA00022448"/>
    </source>
</evidence>
<feature type="domain" description="GspL periplasmic" evidence="11">
    <location>
        <begin position="337"/>
        <end position="491"/>
    </location>
</feature>
<dbReference type="SUPFAM" id="SSF53067">
    <property type="entry name" value="Actin-like ATPase domain"/>
    <property type="match status" value="1"/>
</dbReference>
<dbReference type="InterPro" id="IPR025691">
    <property type="entry name" value="GspL_pp_dom"/>
</dbReference>